<reference evidence="2" key="2">
    <citation type="submission" date="2021-08" db="EMBL/GenBank/DDBJ databases">
        <authorList>
            <person name="Yaryura P.M."/>
            <person name="Bianco M.I."/>
            <person name="Morais C."/>
            <person name="Setubal J.C."/>
        </authorList>
    </citation>
    <scope>NUCLEOTIDE SEQUENCE</scope>
    <source>
        <strain evidence="2">AP1</strain>
    </source>
</reference>
<reference evidence="1 3" key="1">
    <citation type="submission" date="2016-10" db="EMBL/GenBank/DDBJ databases">
        <authorList>
            <person name="de Groot N.N."/>
        </authorList>
    </citation>
    <scope>NUCLEOTIDE SEQUENCE [LARGE SCALE GENOMIC DNA]</scope>
    <source>
        <strain evidence="1 3">LMG 27941</strain>
    </source>
</reference>
<name>A0A1H9Q1G1_9PSED</name>
<protein>
    <recommendedName>
        <fullName evidence="4">Prophage PSSB64-02</fullName>
    </recommendedName>
</protein>
<evidence type="ECO:0008006" key="4">
    <source>
        <dbReference type="Google" id="ProtNLM"/>
    </source>
</evidence>
<dbReference type="EMBL" id="FOEQ01000009">
    <property type="protein sequence ID" value="SER53915.1"/>
    <property type="molecule type" value="Genomic_DNA"/>
</dbReference>
<proteinExistence type="predicted"/>
<dbReference type="Proteomes" id="UP000199221">
    <property type="component" value="Unassembled WGS sequence"/>
</dbReference>
<dbReference type="EMBL" id="CP083803">
    <property type="protein sequence ID" value="UXZ43579.1"/>
    <property type="molecule type" value="Genomic_DNA"/>
</dbReference>
<sequence>MYANPKHLHDREIKVRVDEDTFNLIQALATFHRTQRAVLCRELLEAQLAALSSETTAEQEVA</sequence>
<evidence type="ECO:0000313" key="3">
    <source>
        <dbReference type="Proteomes" id="UP000199221"/>
    </source>
</evidence>
<evidence type="ECO:0000313" key="2">
    <source>
        <dbReference type="EMBL" id="UXZ43579.1"/>
    </source>
</evidence>
<organism evidence="1 3">
    <name type="scientific">Pseudomonas soli</name>
    <dbReference type="NCBI Taxonomy" id="1306993"/>
    <lineage>
        <taxon>Bacteria</taxon>
        <taxon>Pseudomonadati</taxon>
        <taxon>Pseudomonadota</taxon>
        <taxon>Gammaproteobacteria</taxon>
        <taxon>Pseudomonadales</taxon>
        <taxon>Pseudomonadaceae</taxon>
        <taxon>Pseudomonas</taxon>
    </lineage>
</organism>
<dbReference type="KEGG" id="pmos:O165_010790"/>
<dbReference type="Proteomes" id="UP001209279">
    <property type="component" value="Chromosome"/>
</dbReference>
<accession>A0A1H9Q1G1</accession>
<evidence type="ECO:0000313" key="1">
    <source>
        <dbReference type="EMBL" id="SER53915.1"/>
    </source>
</evidence>
<dbReference type="AlphaFoldDB" id="A0A1H9Q1G1"/>
<gene>
    <name evidence="2" type="ORF">K7K07_16000</name>
    <name evidence="1" type="ORF">SAMN05216230_10964</name>
</gene>
<dbReference type="RefSeq" id="WP_023628611.1">
    <property type="nucleotide sequence ID" value="NZ_CP009365.1"/>
</dbReference>